<dbReference type="SUPFAM" id="SSF46955">
    <property type="entry name" value="Putative DNA-binding domain"/>
    <property type="match status" value="1"/>
</dbReference>
<gene>
    <name evidence="2" type="ORF">DQQ10_27610</name>
</gene>
<name>A0A364XTA1_9BACT</name>
<evidence type="ECO:0000313" key="3">
    <source>
        <dbReference type="Proteomes" id="UP000251889"/>
    </source>
</evidence>
<comment type="caution">
    <text evidence="2">The sequence shown here is derived from an EMBL/GenBank/DDBJ whole genome shotgun (WGS) entry which is preliminary data.</text>
</comment>
<protein>
    <submittedName>
        <fullName evidence="2">DNA-binding protein</fullName>
    </submittedName>
</protein>
<dbReference type="PANTHER" id="PTHR34585:SF22">
    <property type="entry name" value="HELIX-TURN-HELIX DOMAIN-CONTAINING PROTEIN"/>
    <property type="match status" value="1"/>
</dbReference>
<feature type="domain" description="Helix-turn-helix" evidence="1">
    <location>
        <begin position="56"/>
        <end position="105"/>
    </location>
</feature>
<sequence length="115" mass="13148">MNNKKTIGQKSINRGQLITIGDLEEFKNLLFEEMRLQYKNLLAEINKQQSQVTKQWLRSNEVCKILGISVGTLQNLRNNRTIAYSKVGGVAFYKFEDLAVLMEAKKIARQSNGKV</sequence>
<dbReference type="InterPro" id="IPR041657">
    <property type="entry name" value="HTH_17"/>
</dbReference>
<dbReference type="Pfam" id="PF12728">
    <property type="entry name" value="HTH_17"/>
    <property type="match status" value="1"/>
</dbReference>
<reference evidence="2 3" key="1">
    <citation type="submission" date="2018-06" db="EMBL/GenBank/DDBJ databases">
        <title>Chryseolinea flavus sp. nov., a member of the phylum Bacteroidetes isolated from soil.</title>
        <authorList>
            <person name="Li Y."/>
            <person name="Wang J."/>
        </authorList>
    </citation>
    <scope>NUCLEOTIDE SEQUENCE [LARGE SCALE GENOMIC DNA]</scope>
    <source>
        <strain evidence="2 3">SDU1-6</strain>
    </source>
</reference>
<dbReference type="InterPro" id="IPR009061">
    <property type="entry name" value="DNA-bd_dom_put_sf"/>
</dbReference>
<keyword evidence="2" id="KW-0238">DNA-binding</keyword>
<evidence type="ECO:0000259" key="1">
    <source>
        <dbReference type="Pfam" id="PF12728"/>
    </source>
</evidence>
<evidence type="ECO:0000313" key="2">
    <source>
        <dbReference type="EMBL" id="RAV97593.1"/>
    </source>
</evidence>
<dbReference type="PANTHER" id="PTHR34585">
    <property type="match status" value="1"/>
</dbReference>
<dbReference type="OrthoDB" id="1524679at2"/>
<dbReference type="GO" id="GO:0003677">
    <property type="term" value="F:DNA binding"/>
    <property type="evidence" value="ECO:0007669"/>
    <property type="project" value="UniProtKB-KW"/>
</dbReference>
<accession>A0A364XTA1</accession>
<organism evidence="2 3">
    <name type="scientific">Pseudochryseolinea flava</name>
    <dbReference type="NCBI Taxonomy" id="2059302"/>
    <lineage>
        <taxon>Bacteria</taxon>
        <taxon>Pseudomonadati</taxon>
        <taxon>Bacteroidota</taxon>
        <taxon>Cytophagia</taxon>
        <taxon>Cytophagales</taxon>
        <taxon>Fulvivirgaceae</taxon>
        <taxon>Pseudochryseolinea</taxon>
    </lineage>
</organism>
<keyword evidence="3" id="KW-1185">Reference proteome</keyword>
<dbReference type="AlphaFoldDB" id="A0A364XTA1"/>
<proteinExistence type="predicted"/>
<dbReference type="Proteomes" id="UP000251889">
    <property type="component" value="Unassembled WGS sequence"/>
</dbReference>
<dbReference type="EMBL" id="QMFY01000037">
    <property type="protein sequence ID" value="RAV97593.1"/>
    <property type="molecule type" value="Genomic_DNA"/>
</dbReference>
<dbReference type="RefSeq" id="WP_112750190.1">
    <property type="nucleotide sequence ID" value="NZ_QMFY01000037.1"/>
</dbReference>